<feature type="repeat" description="ANK" evidence="3">
    <location>
        <begin position="153"/>
        <end position="177"/>
    </location>
</feature>
<dbReference type="Pfam" id="PF12796">
    <property type="entry name" value="Ank_2"/>
    <property type="match status" value="5"/>
</dbReference>
<keyword evidence="1" id="KW-0677">Repeat</keyword>
<dbReference type="PANTHER" id="PTHR24198:SF165">
    <property type="entry name" value="ANKYRIN REPEAT-CONTAINING PROTEIN-RELATED"/>
    <property type="match status" value="1"/>
</dbReference>
<feature type="non-terminal residue" evidence="4">
    <location>
        <position position="490"/>
    </location>
</feature>
<name>A0AA39XXP1_9PEZI</name>
<dbReference type="GO" id="GO:0005737">
    <property type="term" value="C:cytoplasm"/>
    <property type="evidence" value="ECO:0007669"/>
    <property type="project" value="TreeGrafter"/>
</dbReference>
<keyword evidence="5" id="KW-1185">Reference proteome</keyword>
<keyword evidence="2 3" id="KW-0040">ANK repeat</keyword>
<dbReference type="InterPro" id="IPR036770">
    <property type="entry name" value="Ankyrin_rpt-contain_sf"/>
</dbReference>
<proteinExistence type="predicted"/>
<comment type="caution">
    <text evidence="4">The sequence shown here is derived from an EMBL/GenBank/DDBJ whole genome shotgun (WGS) entry which is preliminary data.</text>
</comment>
<dbReference type="PANTHER" id="PTHR24198">
    <property type="entry name" value="ANKYRIN REPEAT AND PROTEIN KINASE DOMAIN-CONTAINING PROTEIN"/>
    <property type="match status" value="1"/>
</dbReference>
<evidence type="ECO:0000256" key="3">
    <source>
        <dbReference type="PROSITE-ProRule" id="PRU00023"/>
    </source>
</evidence>
<gene>
    <name evidence="4" type="ORF">B0T16DRAFT_334901</name>
</gene>
<evidence type="ECO:0000313" key="4">
    <source>
        <dbReference type="EMBL" id="KAK0642194.1"/>
    </source>
</evidence>
<accession>A0AA39XXP1</accession>
<reference evidence="4" key="1">
    <citation type="submission" date="2023-06" db="EMBL/GenBank/DDBJ databases">
        <title>Genome-scale phylogeny and comparative genomics of the fungal order Sordariales.</title>
        <authorList>
            <consortium name="Lawrence Berkeley National Laboratory"/>
            <person name="Hensen N."/>
            <person name="Bonometti L."/>
            <person name="Westerberg I."/>
            <person name="Brannstrom I.O."/>
            <person name="Guillou S."/>
            <person name="Cros-Aarteil S."/>
            <person name="Calhoun S."/>
            <person name="Haridas S."/>
            <person name="Kuo A."/>
            <person name="Mondo S."/>
            <person name="Pangilinan J."/>
            <person name="Riley R."/>
            <person name="Labutti K."/>
            <person name="Andreopoulos B."/>
            <person name="Lipzen A."/>
            <person name="Chen C."/>
            <person name="Yanf M."/>
            <person name="Daum C."/>
            <person name="Ng V."/>
            <person name="Clum A."/>
            <person name="Steindorff A."/>
            <person name="Ohm R."/>
            <person name="Martin F."/>
            <person name="Silar P."/>
            <person name="Natvig D."/>
            <person name="Lalanne C."/>
            <person name="Gautier V."/>
            <person name="Ament-Velasquez S.L."/>
            <person name="Kruys A."/>
            <person name="Hutchinson M.I."/>
            <person name="Powell A.J."/>
            <person name="Barry K."/>
            <person name="Miller A.N."/>
            <person name="Grigoriev I.V."/>
            <person name="Debuchy R."/>
            <person name="Gladieux P."/>
            <person name="Thoren M.H."/>
            <person name="Johannesson H."/>
        </authorList>
    </citation>
    <scope>NUCLEOTIDE SEQUENCE</scope>
    <source>
        <strain evidence="4">SMH2532-1</strain>
    </source>
</reference>
<evidence type="ECO:0000256" key="1">
    <source>
        <dbReference type="ARBA" id="ARBA00022737"/>
    </source>
</evidence>
<dbReference type="PRINTS" id="PR01415">
    <property type="entry name" value="ANKYRIN"/>
</dbReference>
<dbReference type="Proteomes" id="UP001174936">
    <property type="component" value="Unassembled WGS sequence"/>
</dbReference>
<sequence length="490" mass="52223">MVKHLLRMGATHRLRDNRGDTPLHVAARWGSLEIAELLLDAGAEIDARNHHGATPLLLASETGSAKLIQLLAQNGADILAVCRCKHTLGLTPLDLAVQRGHETLAGLLRDNPRQEPSHPKAVQAYLAAAEKGRLLELKRWLERGVDINVRDASGFSALSLAASANHMEIVRFLLGAGKAVVDFQDEGGHTALWWAAWHGHLEMGSTAEVRRLLRTGNHQDFADPKGVVPLMFAAKLGRTDVMEVLLEHGGDLEIRDSDGATALCWAASCSSASASEREKALQLLLDRGANHNIRDNDGMTPLMLALETPRENLGAVKLLVSRGADVNIADNKGCTALFHATRWVLSTLLTEVVEVLLHAGADVGHRNDDGLTALYWAARRGHIAAVTMLLEAAAKLSESESNEVGGSALCNAAVSGREAVAALLIARGVDINFRDARGQTPLLLACEKGQIAIAEMLISHGADSSAKDSQGQTALALAQKAGNSSVVKLL</sequence>
<feature type="repeat" description="ANK" evidence="3">
    <location>
        <begin position="437"/>
        <end position="469"/>
    </location>
</feature>
<dbReference type="SUPFAM" id="SSF48403">
    <property type="entry name" value="Ankyrin repeat"/>
    <property type="match status" value="2"/>
</dbReference>
<protein>
    <submittedName>
        <fullName evidence="4">Ankyrin repeat-containing domain protein</fullName>
    </submittedName>
</protein>
<dbReference type="PROSITE" id="PS50088">
    <property type="entry name" value="ANK_REPEAT"/>
    <property type="match status" value="10"/>
</dbReference>
<organism evidence="4 5">
    <name type="scientific">Cercophora newfieldiana</name>
    <dbReference type="NCBI Taxonomy" id="92897"/>
    <lineage>
        <taxon>Eukaryota</taxon>
        <taxon>Fungi</taxon>
        <taxon>Dikarya</taxon>
        <taxon>Ascomycota</taxon>
        <taxon>Pezizomycotina</taxon>
        <taxon>Sordariomycetes</taxon>
        <taxon>Sordariomycetidae</taxon>
        <taxon>Sordariales</taxon>
        <taxon>Lasiosphaeriaceae</taxon>
        <taxon>Cercophora</taxon>
    </lineage>
</organism>
<dbReference type="SMART" id="SM00248">
    <property type="entry name" value="ANK"/>
    <property type="match status" value="12"/>
</dbReference>
<feature type="repeat" description="ANK" evidence="3">
    <location>
        <begin position="297"/>
        <end position="331"/>
    </location>
</feature>
<dbReference type="EMBL" id="JAULSV010000006">
    <property type="protein sequence ID" value="KAK0642194.1"/>
    <property type="molecule type" value="Genomic_DNA"/>
</dbReference>
<feature type="repeat" description="ANK" evidence="3">
    <location>
        <begin position="51"/>
        <end position="83"/>
    </location>
</feature>
<dbReference type="Pfam" id="PF00023">
    <property type="entry name" value="Ank"/>
    <property type="match status" value="1"/>
</dbReference>
<evidence type="ECO:0000313" key="5">
    <source>
        <dbReference type="Proteomes" id="UP001174936"/>
    </source>
</evidence>
<feature type="repeat" description="ANK" evidence="3">
    <location>
        <begin position="404"/>
        <end position="436"/>
    </location>
</feature>
<evidence type="ECO:0000256" key="2">
    <source>
        <dbReference type="ARBA" id="ARBA00023043"/>
    </source>
</evidence>
<feature type="repeat" description="ANK" evidence="3">
    <location>
        <begin position="258"/>
        <end position="296"/>
    </location>
</feature>
<dbReference type="PROSITE" id="PS50297">
    <property type="entry name" value="ANK_REP_REGION"/>
    <property type="match status" value="8"/>
</dbReference>
<feature type="repeat" description="ANK" evidence="3">
    <location>
        <begin position="225"/>
        <end position="257"/>
    </location>
</feature>
<dbReference type="InterPro" id="IPR002110">
    <property type="entry name" value="Ankyrin_rpt"/>
</dbReference>
<dbReference type="AlphaFoldDB" id="A0AA39XXP1"/>
<feature type="repeat" description="ANK" evidence="3">
    <location>
        <begin position="369"/>
        <end position="401"/>
    </location>
</feature>
<dbReference type="Gene3D" id="1.25.40.20">
    <property type="entry name" value="Ankyrin repeat-containing domain"/>
    <property type="match status" value="6"/>
</dbReference>
<feature type="repeat" description="ANK" evidence="3">
    <location>
        <begin position="18"/>
        <end position="50"/>
    </location>
</feature>
<feature type="repeat" description="ANK" evidence="3">
    <location>
        <begin position="470"/>
        <end position="490"/>
    </location>
</feature>